<dbReference type="EC" id="5.6.2.2" evidence="6"/>
<dbReference type="Gene3D" id="3.30.1360.40">
    <property type="match status" value="1"/>
</dbReference>
<comment type="cofactor">
    <cofactor evidence="3">
        <name>Mn(2+)</name>
        <dbReference type="ChEBI" id="CHEBI:29035"/>
    </cofactor>
</comment>
<keyword evidence="10" id="KW-0067">ATP-binding</keyword>
<name>W8W2U9_9VIRU</name>
<dbReference type="PROSITE" id="PS52040">
    <property type="entry name" value="TOPO_IIA"/>
    <property type="match status" value="1"/>
</dbReference>
<dbReference type="InterPro" id="IPR001241">
    <property type="entry name" value="Topo_IIA"/>
</dbReference>
<reference evidence="19 20" key="1">
    <citation type="journal article" date="2013" name="Arch. Virol.">
        <title>Complete genome sequence of invertebrate iridovirus IIV-25 isolated from a blackfly larva.</title>
        <authorList>
            <person name="Piegu B."/>
            <person name="Guizard S."/>
            <person name="Spears T."/>
            <person name="Cruaud C."/>
            <person name="Couloux A."/>
            <person name="Bideshi D.K."/>
            <person name="Federici B.A."/>
            <person name="Bigot Y."/>
        </authorList>
    </citation>
    <scope>NUCLEOTIDE SEQUENCE [LARGE SCALE GENOMIC DNA]</scope>
</reference>
<evidence type="ECO:0000259" key="18">
    <source>
        <dbReference type="PROSITE" id="PS52040"/>
    </source>
</evidence>
<dbReference type="SUPFAM" id="SSF54211">
    <property type="entry name" value="Ribosomal protein S5 domain 2-like"/>
    <property type="match status" value="1"/>
</dbReference>
<dbReference type="GO" id="GO:0005524">
    <property type="term" value="F:ATP binding"/>
    <property type="evidence" value="ECO:0007669"/>
    <property type="project" value="UniProtKB-KW"/>
</dbReference>
<evidence type="ECO:0000313" key="19">
    <source>
        <dbReference type="EMBL" id="CCV02169.1"/>
    </source>
</evidence>
<protein>
    <recommendedName>
        <fullName evidence="7">DNA topoisomerase 2</fullName>
        <ecNumber evidence="6">5.6.2.2</ecNumber>
    </recommendedName>
    <alternativeName>
        <fullName evidence="15">DNA topoisomerase II</fullName>
    </alternativeName>
</protein>
<dbReference type="GO" id="GO:0003677">
    <property type="term" value="F:DNA binding"/>
    <property type="evidence" value="ECO:0007669"/>
    <property type="project" value="UniProtKB-UniRule"/>
</dbReference>
<dbReference type="InterPro" id="IPR013758">
    <property type="entry name" value="Topo_IIA_A/C_ab"/>
</dbReference>
<evidence type="ECO:0000256" key="7">
    <source>
        <dbReference type="ARBA" id="ARBA00019635"/>
    </source>
</evidence>
<dbReference type="Pfam" id="PF16898">
    <property type="entry name" value="TOPRIM_C"/>
    <property type="match status" value="1"/>
</dbReference>
<keyword evidence="20" id="KW-1185">Reference proteome</keyword>
<dbReference type="KEGG" id="vg:18501523"/>
<dbReference type="InterPro" id="IPR013506">
    <property type="entry name" value="Topo_IIA_bsu_dom2"/>
</dbReference>
<gene>
    <name evidence="19" type="primary">151R</name>
    <name evidence="19" type="ORF">IIV25_151R</name>
</gene>
<dbReference type="InterPro" id="IPR013760">
    <property type="entry name" value="Topo_IIA-like_dom_sf"/>
</dbReference>
<dbReference type="PANTHER" id="PTHR10169:SF38">
    <property type="entry name" value="DNA TOPOISOMERASE 2"/>
    <property type="match status" value="1"/>
</dbReference>
<dbReference type="GO" id="GO:0003918">
    <property type="term" value="F:DNA topoisomerase type II (double strand cut, ATP-hydrolyzing) activity"/>
    <property type="evidence" value="ECO:0007669"/>
    <property type="project" value="UniProtKB-EC"/>
</dbReference>
<dbReference type="Gene3D" id="3.30.1490.30">
    <property type="match status" value="1"/>
</dbReference>
<feature type="domain" description="Toprim" evidence="17">
    <location>
        <begin position="452"/>
        <end position="574"/>
    </location>
</feature>
<comment type="similarity">
    <text evidence="5">Belongs to the type II topoisomerase family.</text>
</comment>
<dbReference type="GO" id="GO:0006265">
    <property type="term" value="P:DNA topological change"/>
    <property type="evidence" value="ECO:0007669"/>
    <property type="project" value="UniProtKB-UniRule"/>
</dbReference>
<organism evidence="19 20">
    <name type="scientific">Invertebrate iridovirus 25</name>
    <dbReference type="NCBI Taxonomy" id="1301280"/>
    <lineage>
        <taxon>Viruses</taxon>
        <taxon>Varidnaviria</taxon>
        <taxon>Bamfordvirae</taxon>
        <taxon>Nucleocytoviricota</taxon>
        <taxon>Megaviricetes</taxon>
        <taxon>Pimascovirales</taxon>
        <taxon>Pimascovirales incertae sedis</taxon>
        <taxon>Iridoviridae</taxon>
        <taxon>Betairidovirinae</taxon>
        <taxon>Chloriridovirus</taxon>
        <taxon>Chloriridovirus simulium2</taxon>
    </lineage>
</organism>
<evidence type="ECO:0000259" key="17">
    <source>
        <dbReference type="PROSITE" id="PS50880"/>
    </source>
</evidence>
<dbReference type="Gene3D" id="1.10.268.10">
    <property type="entry name" value="Topoisomerase, domain 3"/>
    <property type="match status" value="1"/>
</dbReference>
<comment type="catalytic activity">
    <reaction evidence="1 16">
        <text>ATP-dependent breakage, passage and rejoining of double-stranded DNA.</text>
        <dbReference type="EC" id="5.6.2.2"/>
    </reaction>
</comment>
<dbReference type="PRINTS" id="PR01158">
    <property type="entry name" value="TOPISMRASEII"/>
</dbReference>
<proteinExistence type="inferred from homology"/>
<keyword evidence="12 16" id="KW-0799">Topoisomerase</keyword>
<dbReference type="EMBL" id="HF920635">
    <property type="protein sequence ID" value="CCV02169.1"/>
    <property type="molecule type" value="Genomic_DNA"/>
</dbReference>
<dbReference type="Gene3D" id="3.30.565.10">
    <property type="entry name" value="Histidine kinase-like ATPase, C-terminal domain"/>
    <property type="match status" value="1"/>
</dbReference>
<evidence type="ECO:0000256" key="1">
    <source>
        <dbReference type="ARBA" id="ARBA00000185"/>
    </source>
</evidence>
<dbReference type="GO" id="GO:0000819">
    <property type="term" value="P:sister chromatid segregation"/>
    <property type="evidence" value="ECO:0007669"/>
    <property type="project" value="TreeGrafter"/>
</dbReference>
<dbReference type="SUPFAM" id="SSF56719">
    <property type="entry name" value="Type II DNA topoisomerase"/>
    <property type="match status" value="1"/>
</dbReference>
<dbReference type="GO" id="GO:0046872">
    <property type="term" value="F:metal ion binding"/>
    <property type="evidence" value="ECO:0007669"/>
    <property type="project" value="UniProtKB-KW"/>
</dbReference>
<dbReference type="Gene3D" id="3.30.230.10">
    <property type="match status" value="1"/>
</dbReference>
<dbReference type="Gene3D" id="3.40.50.670">
    <property type="match status" value="1"/>
</dbReference>
<dbReference type="InterPro" id="IPR006171">
    <property type="entry name" value="TOPRIM_dom"/>
</dbReference>
<dbReference type="InterPro" id="IPR014721">
    <property type="entry name" value="Ribsml_uS5_D2-typ_fold_subgr"/>
</dbReference>
<dbReference type="RefSeq" id="YP_009010684.1">
    <property type="nucleotide sequence ID" value="NC_023613.1"/>
</dbReference>
<evidence type="ECO:0000256" key="13">
    <source>
        <dbReference type="ARBA" id="ARBA00023125"/>
    </source>
</evidence>
<dbReference type="SMART" id="SM00434">
    <property type="entry name" value="TOP4c"/>
    <property type="match status" value="1"/>
</dbReference>
<feature type="active site" description="O-(5'-phospho-DNA)-tyrosine intermediate" evidence="16">
    <location>
        <position position="810"/>
    </location>
</feature>
<dbReference type="InterPro" id="IPR013757">
    <property type="entry name" value="Topo_IIA_A_a_sf"/>
</dbReference>
<evidence type="ECO:0000256" key="5">
    <source>
        <dbReference type="ARBA" id="ARBA00011080"/>
    </source>
</evidence>
<keyword evidence="8" id="KW-0479">Metal-binding</keyword>
<keyword evidence="11" id="KW-0460">Magnesium</keyword>
<evidence type="ECO:0000256" key="11">
    <source>
        <dbReference type="ARBA" id="ARBA00022842"/>
    </source>
</evidence>
<dbReference type="InterPro" id="IPR013759">
    <property type="entry name" value="Topo_IIA_B_C"/>
</dbReference>
<evidence type="ECO:0000256" key="3">
    <source>
        <dbReference type="ARBA" id="ARBA00001936"/>
    </source>
</evidence>
<comment type="cofactor">
    <cofactor evidence="4">
        <name>Mg(2+)</name>
        <dbReference type="ChEBI" id="CHEBI:18420"/>
    </cofactor>
</comment>
<dbReference type="Pfam" id="PF00521">
    <property type="entry name" value="DNA_topoisoIV"/>
    <property type="match status" value="1"/>
</dbReference>
<keyword evidence="13 16" id="KW-0238">DNA-binding</keyword>
<dbReference type="Proteomes" id="UP000097612">
    <property type="component" value="Segment"/>
</dbReference>
<keyword evidence="9" id="KW-0547">Nucleotide-binding</keyword>
<evidence type="ECO:0000256" key="2">
    <source>
        <dbReference type="ARBA" id="ARBA00001913"/>
    </source>
</evidence>
<dbReference type="Pfam" id="PF00204">
    <property type="entry name" value="DNA_gyraseB"/>
    <property type="match status" value="1"/>
</dbReference>
<dbReference type="PRINTS" id="PR00418">
    <property type="entry name" value="TPI2FAMILY"/>
</dbReference>
<sequence>MTSKVITEPKIKYSIKNDIQHVLDCSDVYIGDTSSILRKEYVWCDETNKIVSKGIKVSEALIRIFVEALTNAVDNVERSKNTSTVCKAIKINLNLESGLTSIWNDGQIIPIIQNKNQEGCGEEDLKLLSKEDKINLKKLNELYIHSLIFGHLRSSSNYSNEEVREVSGKNGVGVKCTNIFSSYFCVTGVDPENKLKLIQEWENNMTTSSGPVISKCSSSRGYTEVKYIPDFKRFNLKKYPLEVLSIFKKLAIDVSSLLPEINIYFNGEKLGIKNLKVYSQLYYPEGERYNSLTIKYKGSEVVVVGSEIGLPPISFVNGQITKDGGQHVQSWTKTVFAQLLESLNKSKGDKIKLTKGDISPYFQFFIHSRVNKPKFDGQNKNVLKNPKVESSLEKPQLTKILKWSVINIIKEKVLRSKELLALKKIELGSGTKRKIIPKVDGYDPANTLGVESILIVCEGLSAKSYAVAGIQTGIFGKKGRNHFGILPLRGKFLNVKNVSLTKVGANKVVSDLIKVFNLKFNLDYSLPQNYKTLNYGTLLILTDADKDGIHIKGLILNFLHELFPTLMKLEGFVISMETPIVKIFQKKGKDDLLFYDENTFERFRSEEGKILNFKYYKGLGTINSKDVPQFFGKKLVKYTHDSKCEEVINKVFKDENANDRKIWLNNFNPKVSKYCLDTLPELKEKRDGKNVKLINVQISDFMENEMIKFSYEDCKRSLGSCIDGLKESQRKVIYAIRKKFKNKTDFIKVAQLSGYIAEQTDYKHGEQNLCETIIKFAQDFVGTNNITLLEPDGQFGTRLEGGKDSAASRYIYTKPHKILKYIFREEDDPILIFTPEGEPTTFVPVIPLILINGSIGIGTGWSCFIPQYNPLELIDIIISKLMGESTSIQLENLNPYYRNFKGKIKESTPEKLKFTTYGKMKRVDERTIQVTELPIGMWTDKFKDHCYSLIEKGVMSQLINESTTNEINFTLKDLEDTSAIKLTSSLHTTNMVLFNSKDVITKYQTISDIFEEYFNTRLHYYDLRKKYLLSKLRDDINLNENKLNFIFKVVQIDNFLKQDDETIINELENENFLKINNTFNYLLNIPVRGCTTTAITLLQTTISTLQQELIDLEELSIQQMWLKELKEVKNQLKNGL</sequence>
<dbReference type="InterPro" id="IPR036890">
    <property type="entry name" value="HATPase_C_sf"/>
</dbReference>
<dbReference type="PROSITE" id="PS50880">
    <property type="entry name" value="TOPRIM"/>
    <property type="match status" value="1"/>
</dbReference>
<dbReference type="InterPro" id="IPR050634">
    <property type="entry name" value="DNA_Topoisomerase_II"/>
</dbReference>
<evidence type="ECO:0000256" key="10">
    <source>
        <dbReference type="ARBA" id="ARBA00022840"/>
    </source>
</evidence>
<evidence type="ECO:0000256" key="12">
    <source>
        <dbReference type="ARBA" id="ARBA00023029"/>
    </source>
</evidence>
<evidence type="ECO:0000256" key="6">
    <source>
        <dbReference type="ARBA" id="ARBA00012895"/>
    </source>
</evidence>
<feature type="domain" description="Topo IIA-type catalytic" evidence="18">
    <location>
        <begin position="718"/>
        <end position="1125"/>
    </location>
</feature>
<dbReference type="PANTHER" id="PTHR10169">
    <property type="entry name" value="DNA TOPOISOMERASE/GYRASE"/>
    <property type="match status" value="1"/>
</dbReference>
<dbReference type="InterPro" id="IPR031660">
    <property type="entry name" value="TOPRIM_C"/>
</dbReference>
<dbReference type="InterPro" id="IPR001154">
    <property type="entry name" value="TopoII_euk"/>
</dbReference>
<dbReference type="GeneID" id="18501523"/>
<dbReference type="InterPro" id="IPR020568">
    <property type="entry name" value="Ribosomal_Su5_D2-typ_SF"/>
</dbReference>
<evidence type="ECO:0000256" key="15">
    <source>
        <dbReference type="ARBA" id="ARBA00031138"/>
    </source>
</evidence>
<evidence type="ECO:0000256" key="9">
    <source>
        <dbReference type="ARBA" id="ARBA00022741"/>
    </source>
</evidence>
<evidence type="ECO:0000313" key="20">
    <source>
        <dbReference type="Proteomes" id="UP000097612"/>
    </source>
</evidence>
<dbReference type="Gene3D" id="3.90.199.10">
    <property type="entry name" value="Topoisomerase II, domain 5"/>
    <property type="match status" value="1"/>
</dbReference>
<accession>W8W2U9</accession>
<dbReference type="OrthoDB" id="569at10239"/>
<evidence type="ECO:0000256" key="16">
    <source>
        <dbReference type="PROSITE-ProRule" id="PRU01384"/>
    </source>
</evidence>
<dbReference type="InterPro" id="IPR002205">
    <property type="entry name" value="Topo_IIA_dom_A"/>
</dbReference>
<evidence type="ECO:0000256" key="4">
    <source>
        <dbReference type="ARBA" id="ARBA00001946"/>
    </source>
</evidence>
<dbReference type="SMART" id="SM00433">
    <property type="entry name" value="TOP2c"/>
    <property type="match status" value="1"/>
</dbReference>
<evidence type="ECO:0000256" key="14">
    <source>
        <dbReference type="ARBA" id="ARBA00023235"/>
    </source>
</evidence>
<dbReference type="FunFam" id="3.40.50.670:FF:000001">
    <property type="entry name" value="DNA topoisomerase 2"/>
    <property type="match status" value="1"/>
</dbReference>
<keyword evidence="14 16" id="KW-0413">Isomerase</keyword>
<evidence type="ECO:0000256" key="8">
    <source>
        <dbReference type="ARBA" id="ARBA00022723"/>
    </source>
</evidence>
<comment type="cofactor">
    <cofactor evidence="2">
        <name>Ca(2+)</name>
        <dbReference type="ChEBI" id="CHEBI:29108"/>
    </cofactor>
</comment>
<dbReference type="SUPFAM" id="SSF55874">
    <property type="entry name" value="ATPase domain of HSP90 chaperone/DNA topoisomerase II/histidine kinase"/>
    <property type="match status" value="1"/>
</dbReference>